<organism evidence="1">
    <name type="scientific">Tetraselmis sp. GSL018</name>
    <dbReference type="NCBI Taxonomy" id="582737"/>
    <lineage>
        <taxon>Eukaryota</taxon>
        <taxon>Viridiplantae</taxon>
        <taxon>Chlorophyta</taxon>
        <taxon>core chlorophytes</taxon>
        <taxon>Chlorodendrophyceae</taxon>
        <taxon>Chlorodendrales</taxon>
        <taxon>Chlorodendraceae</taxon>
        <taxon>Tetraselmis</taxon>
    </lineage>
</organism>
<proteinExistence type="predicted"/>
<evidence type="ECO:0000313" key="1">
    <source>
        <dbReference type="EMBL" id="JAC61855.1"/>
    </source>
</evidence>
<dbReference type="EMBL" id="GBEZ01025202">
    <property type="protein sequence ID" value="JAC61855.1"/>
    <property type="molecule type" value="Transcribed_RNA"/>
</dbReference>
<evidence type="ECO:0008006" key="2">
    <source>
        <dbReference type="Google" id="ProtNLM"/>
    </source>
</evidence>
<name>A0A061QTT1_9CHLO</name>
<protein>
    <recommendedName>
        <fullName evidence="2">F-box domain-containing protein</fullName>
    </recommendedName>
</protein>
<dbReference type="SUPFAM" id="SSF81383">
    <property type="entry name" value="F-box domain"/>
    <property type="match status" value="1"/>
</dbReference>
<dbReference type="InterPro" id="IPR036047">
    <property type="entry name" value="F-box-like_dom_sf"/>
</dbReference>
<gene>
    <name evidence="1" type="ORF">TSPGSL018_24987</name>
</gene>
<sequence>MERAPSRSDVSGMLQQTPLLCIPPECLLYVSCFLEEGMDVEALEQTCKGCLKVLRSSKAWQHRISSEFGLDLAASGRVPDGCSALGAPSVVSQLKQVYKQLKAQKAPTDVRFRGCFTDGGCDGGQMRYWVDNMFVPNHWESHCTDAGSDVACIGVLLEIDEPAAQEAAQHRQYLIERCRIASDRLFEMPIDLNTWTTAELEHFFQELYTELQQRNAVGALLIHGVPDPRTRARHAEARAAAALAQQHRRIPRAGRWPEGLPAEDARRAHRAAGVGPLPMQPSRRPRARLHQPCGALLVPRVLRCGRRRRLPRKR</sequence>
<accession>A0A061QTT1</accession>
<dbReference type="AlphaFoldDB" id="A0A061QTT1"/>
<reference evidence="1" key="1">
    <citation type="submission" date="2014-05" db="EMBL/GenBank/DDBJ databases">
        <title>The transcriptome of the halophilic microalga Tetraselmis sp. GSL018 isolated from the Great Salt Lake, Utah.</title>
        <authorList>
            <person name="Jinkerson R.E."/>
            <person name="D'Adamo S."/>
            <person name="Posewitz M.C."/>
        </authorList>
    </citation>
    <scope>NUCLEOTIDE SEQUENCE</scope>
    <source>
        <strain evidence="1">GSL018</strain>
    </source>
</reference>